<dbReference type="Proteomes" id="UP001283361">
    <property type="component" value="Unassembled WGS sequence"/>
</dbReference>
<name>A0AAE1B6A5_9GAST</name>
<sequence>MIFPEVSSFGPWLSFSNSNNGGDTGYTGIAYNNVLNKNERAGGLSLVALPEKVKRVLFTRQTRRFSHLSTSTKDDIKVPYHKSFLNVTGCLFTITVRPVPAFFFSNLPSVISFQGIENSCGLLLRLLPFTSTHDWRWLDACGCNRLAVYVLSERESRDYEQTSV</sequence>
<evidence type="ECO:0000313" key="2">
    <source>
        <dbReference type="Proteomes" id="UP001283361"/>
    </source>
</evidence>
<comment type="caution">
    <text evidence="1">The sequence shown here is derived from an EMBL/GenBank/DDBJ whole genome shotgun (WGS) entry which is preliminary data.</text>
</comment>
<reference evidence="1" key="1">
    <citation type="journal article" date="2023" name="G3 (Bethesda)">
        <title>A reference genome for the long-term kleptoplast-retaining sea slug Elysia crispata morphotype clarki.</title>
        <authorList>
            <person name="Eastman K.E."/>
            <person name="Pendleton A.L."/>
            <person name="Shaikh M.A."/>
            <person name="Suttiyut T."/>
            <person name="Ogas R."/>
            <person name="Tomko P."/>
            <person name="Gavelis G."/>
            <person name="Widhalm J.R."/>
            <person name="Wisecaver J.H."/>
        </authorList>
    </citation>
    <scope>NUCLEOTIDE SEQUENCE</scope>
    <source>
        <strain evidence="1">ECLA1</strain>
    </source>
</reference>
<protein>
    <submittedName>
        <fullName evidence="1">Uncharacterized protein</fullName>
    </submittedName>
</protein>
<gene>
    <name evidence="1" type="ORF">RRG08_009980</name>
</gene>
<accession>A0AAE1B6A5</accession>
<dbReference type="AlphaFoldDB" id="A0AAE1B6A5"/>
<organism evidence="1 2">
    <name type="scientific">Elysia crispata</name>
    <name type="common">lettuce slug</name>
    <dbReference type="NCBI Taxonomy" id="231223"/>
    <lineage>
        <taxon>Eukaryota</taxon>
        <taxon>Metazoa</taxon>
        <taxon>Spiralia</taxon>
        <taxon>Lophotrochozoa</taxon>
        <taxon>Mollusca</taxon>
        <taxon>Gastropoda</taxon>
        <taxon>Heterobranchia</taxon>
        <taxon>Euthyneura</taxon>
        <taxon>Panpulmonata</taxon>
        <taxon>Sacoglossa</taxon>
        <taxon>Placobranchoidea</taxon>
        <taxon>Plakobranchidae</taxon>
        <taxon>Elysia</taxon>
    </lineage>
</organism>
<proteinExistence type="predicted"/>
<evidence type="ECO:0000313" key="1">
    <source>
        <dbReference type="EMBL" id="KAK3799437.1"/>
    </source>
</evidence>
<keyword evidence="2" id="KW-1185">Reference proteome</keyword>
<dbReference type="EMBL" id="JAWDGP010000571">
    <property type="protein sequence ID" value="KAK3799437.1"/>
    <property type="molecule type" value="Genomic_DNA"/>
</dbReference>